<keyword evidence="1 3" id="KW-0808">Transferase</keyword>
<keyword evidence="3" id="KW-0547">Nucleotide-binding</keyword>
<dbReference type="Gene3D" id="3.40.367.20">
    <property type="match status" value="1"/>
</dbReference>
<dbReference type="GO" id="GO:0005536">
    <property type="term" value="F:D-glucose binding"/>
    <property type="evidence" value="ECO:0007669"/>
    <property type="project" value="InterPro"/>
</dbReference>
<dbReference type="AlphaFoldDB" id="A0A9W6IVL1"/>
<keyword evidence="2 3" id="KW-0418">Kinase</keyword>
<dbReference type="SUPFAM" id="SSF53067">
    <property type="entry name" value="Actin-like ATPase domain"/>
    <property type="match status" value="1"/>
</dbReference>
<gene>
    <name evidence="3 5" type="primary">glk</name>
    <name evidence="5" type="ORF">GCM10008170_34260</name>
    <name evidence="6" type="ORF">JOD31_003642</name>
</gene>
<dbReference type="GO" id="GO:0005524">
    <property type="term" value="F:ATP binding"/>
    <property type="evidence" value="ECO:0007669"/>
    <property type="project" value="UniProtKB-UniRule"/>
</dbReference>
<dbReference type="EC" id="2.7.1.2" evidence="3"/>
<comment type="similarity">
    <text evidence="3 4">Belongs to the bacterial glucokinase family.</text>
</comment>
<evidence type="ECO:0000256" key="2">
    <source>
        <dbReference type="ARBA" id="ARBA00022777"/>
    </source>
</evidence>
<dbReference type="GO" id="GO:0004340">
    <property type="term" value="F:glucokinase activity"/>
    <property type="evidence" value="ECO:0007669"/>
    <property type="project" value="UniProtKB-UniRule"/>
</dbReference>
<reference evidence="5" key="3">
    <citation type="submission" date="2023-01" db="EMBL/GenBank/DDBJ databases">
        <authorList>
            <person name="Sun Q."/>
            <person name="Evtushenko L."/>
        </authorList>
    </citation>
    <scope>NUCLEOTIDE SEQUENCE</scope>
    <source>
        <strain evidence="5">VKM B-1606</strain>
    </source>
</reference>
<dbReference type="PANTHER" id="PTHR47690:SF1">
    <property type="entry name" value="GLUCOKINASE"/>
    <property type="match status" value="1"/>
</dbReference>
<dbReference type="GO" id="GO:0005829">
    <property type="term" value="C:cytosol"/>
    <property type="evidence" value="ECO:0007669"/>
    <property type="project" value="TreeGrafter"/>
</dbReference>
<dbReference type="Proteomes" id="UP000758856">
    <property type="component" value="Unassembled WGS sequence"/>
</dbReference>
<proteinExistence type="inferred from homology"/>
<reference evidence="6 7" key="2">
    <citation type="submission" date="2021-01" db="EMBL/GenBank/DDBJ databases">
        <title>Genomic Encyclopedia of Type Strains, Phase IV (KMG-IV): sequencing the most valuable type-strain genomes for metagenomic binning, comparative biology and taxonomic classification.</title>
        <authorList>
            <person name="Goeker M."/>
        </authorList>
    </citation>
    <scope>NUCLEOTIDE SEQUENCE [LARGE SCALE GENOMIC DNA]</scope>
    <source>
        <strain evidence="6 7">DSM 6130</strain>
    </source>
</reference>
<dbReference type="EMBL" id="BSFF01000009">
    <property type="protein sequence ID" value="GLK57406.1"/>
    <property type="molecule type" value="Genomic_DNA"/>
</dbReference>
<comment type="subcellular location">
    <subcellularLocation>
        <location evidence="3">Cytoplasm</location>
    </subcellularLocation>
</comment>
<keyword evidence="3" id="KW-0324">Glycolysis</keyword>
<keyword evidence="3" id="KW-0067">ATP-binding</keyword>
<dbReference type="Pfam" id="PF02685">
    <property type="entry name" value="Glucokinase"/>
    <property type="match status" value="1"/>
</dbReference>
<dbReference type="CDD" id="cd24008">
    <property type="entry name" value="ASKHA_NBD_GLK"/>
    <property type="match status" value="1"/>
</dbReference>
<dbReference type="Gene3D" id="3.30.420.40">
    <property type="match status" value="1"/>
</dbReference>
<comment type="catalytic activity">
    <reaction evidence="3">
        <text>D-glucose + ATP = D-glucose 6-phosphate + ADP + H(+)</text>
        <dbReference type="Rhea" id="RHEA:17825"/>
        <dbReference type="ChEBI" id="CHEBI:4167"/>
        <dbReference type="ChEBI" id="CHEBI:15378"/>
        <dbReference type="ChEBI" id="CHEBI:30616"/>
        <dbReference type="ChEBI" id="CHEBI:61548"/>
        <dbReference type="ChEBI" id="CHEBI:456216"/>
        <dbReference type="EC" id="2.7.1.2"/>
    </reaction>
</comment>
<evidence type="ECO:0000313" key="7">
    <source>
        <dbReference type="Proteomes" id="UP000758856"/>
    </source>
</evidence>
<evidence type="ECO:0000313" key="6">
    <source>
        <dbReference type="EMBL" id="MBM7853381.1"/>
    </source>
</evidence>
<accession>A0A9W6IVL1</accession>
<keyword evidence="7" id="KW-1185">Reference proteome</keyword>
<dbReference type="GO" id="GO:0006096">
    <property type="term" value="P:glycolytic process"/>
    <property type="evidence" value="ECO:0007669"/>
    <property type="project" value="UniProtKB-UniRule"/>
</dbReference>
<dbReference type="PANTHER" id="PTHR47690">
    <property type="entry name" value="GLUCOKINASE"/>
    <property type="match status" value="1"/>
</dbReference>
<name>A0A9W6IVL1_9HYPH</name>
<evidence type="ECO:0000313" key="8">
    <source>
        <dbReference type="Proteomes" id="UP001143400"/>
    </source>
</evidence>
<sequence>MTLLVGDIGGTNSRFGLVAQGDLRPDGVRTIRNDDHSSFEEAVAAYLDGAAERPKRAAFALAGPVAGRAAKLTNRDWPIDADALQTRLGLDHVALLNDFVAQASALPHFQAGETTPIGDVAPSNAASKAALGPGTGLGVAGLLLTDGAWLPVPSEGGHIELAAVDAREFAIFALIRRGFGRISAEHVLSGPGLRRLHEALAAVEGAAPPDLEPAEIVAQAEAGDASAAEAVALFLRLLARFAGDVALTFGAQGGVYLCGGVAPKLLGLLDVAAFRAAFEAKRPHEALMRKTATVVVTSEVAGLIGCAAAVRSDRAA</sequence>
<dbReference type="EMBL" id="JAFBCY010000005">
    <property type="protein sequence ID" value="MBM7853381.1"/>
    <property type="molecule type" value="Genomic_DNA"/>
</dbReference>
<evidence type="ECO:0000256" key="3">
    <source>
        <dbReference type="HAMAP-Rule" id="MF_00524"/>
    </source>
</evidence>
<dbReference type="InterPro" id="IPR050201">
    <property type="entry name" value="Bacterial_glucokinase"/>
</dbReference>
<dbReference type="RefSeq" id="WP_204951843.1">
    <property type="nucleotide sequence ID" value="NZ_BSFF01000009.1"/>
</dbReference>
<feature type="binding site" evidence="3">
    <location>
        <begin position="6"/>
        <end position="11"/>
    </location>
    <ligand>
        <name>ATP</name>
        <dbReference type="ChEBI" id="CHEBI:30616"/>
    </ligand>
</feature>
<dbReference type="NCBIfam" id="TIGR00749">
    <property type="entry name" value="glk"/>
    <property type="match status" value="1"/>
</dbReference>
<evidence type="ECO:0000313" key="5">
    <source>
        <dbReference type="EMBL" id="GLK57406.1"/>
    </source>
</evidence>
<dbReference type="InterPro" id="IPR043129">
    <property type="entry name" value="ATPase_NBD"/>
</dbReference>
<comment type="caution">
    <text evidence="5">The sequence shown here is derived from an EMBL/GenBank/DDBJ whole genome shotgun (WGS) entry which is preliminary data.</text>
</comment>
<evidence type="ECO:0000256" key="1">
    <source>
        <dbReference type="ARBA" id="ARBA00022679"/>
    </source>
</evidence>
<protein>
    <recommendedName>
        <fullName evidence="3">Glucokinase</fullName>
        <ecNumber evidence="3">2.7.1.2</ecNumber>
    </recommendedName>
    <alternativeName>
        <fullName evidence="3">Glucose kinase</fullName>
    </alternativeName>
</protein>
<dbReference type="Proteomes" id="UP001143400">
    <property type="component" value="Unassembled WGS sequence"/>
</dbReference>
<organism evidence="5 8">
    <name type="scientific">Methylopila capsulata</name>
    <dbReference type="NCBI Taxonomy" id="61654"/>
    <lineage>
        <taxon>Bacteria</taxon>
        <taxon>Pseudomonadati</taxon>
        <taxon>Pseudomonadota</taxon>
        <taxon>Alphaproteobacteria</taxon>
        <taxon>Hyphomicrobiales</taxon>
        <taxon>Methylopilaceae</taxon>
        <taxon>Methylopila</taxon>
    </lineage>
</organism>
<reference evidence="5" key="1">
    <citation type="journal article" date="2014" name="Int. J. Syst. Evol. Microbiol.">
        <title>Complete genome sequence of Corynebacterium casei LMG S-19264T (=DSM 44701T), isolated from a smear-ripened cheese.</title>
        <authorList>
            <consortium name="US DOE Joint Genome Institute (JGI-PGF)"/>
            <person name="Walter F."/>
            <person name="Albersmeier A."/>
            <person name="Kalinowski J."/>
            <person name="Ruckert C."/>
        </authorList>
    </citation>
    <scope>NUCLEOTIDE SEQUENCE</scope>
    <source>
        <strain evidence="5">VKM B-1606</strain>
    </source>
</reference>
<evidence type="ECO:0000256" key="4">
    <source>
        <dbReference type="RuleBase" id="RU004046"/>
    </source>
</evidence>
<dbReference type="InterPro" id="IPR003836">
    <property type="entry name" value="Glucokinase"/>
</dbReference>
<dbReference type="HAMAP" id="MF_00524">
    <property type="entry name" value="Glucokinase"/>
    <property type="match status" value="1"/>
</dbReference>
<keyword evidence="3" id="KW-0963">Cytoplasm</keyword>